<dbReference type="InterPro" id="IPR017896">
    <property type="entry name" value="4Fe4S_Fe-S-bd"/>
</dbReference>
<dbReference type="InterPro" id="IPR052200">
    <property type="entry name" value="Protoporphyrinogen_IX_DH"/>
</dbReference>
<evidence type="ECO:0000256" key="1">
    <source>
        <dbReference type="ARBA" id="ARBA00022723"/>
    </source>
</evidence>
<dbReference type="InterPro" id="IPR029039">
    <property type="entry name" value="Flavoprotein-like_sf"/>
</dbReference>
<feature type="domain" description="4Fe-4S ferredoxin-type" evidence="5">
    <location>
        <begin position="215"/>
        <end position="240"/>
    </location>
</feature>
<evidence type="ECO:0000259" key="4">
    <source>
        <dbReference type="PROSITE" id="PS50902"/>
    </source>
</evidence>
<keyword evidence="2" id="KW-0408">Iron</keyword>
<dbReference type="SUPFAM" id="SSF52218">
    <property type="entry name" value="Flavoproteins"/>
    <property type="match status" value="1"/>
</dbReference>
<feature type="domain" description="Flavodoxin-like" evidence="4">
    <location>
        <begin position="4"/>
        <end position="147"/>
    </location>
</feature>
<gene>
    <name evidence="6" type="ORF">D7Y07_10780</name>
</gene>
<dbReference type="Gene3D" id="3.30.70.20">
    <property type="match status" value="1"/>
</dbReference>
<dbReference type="InterPro" id="IPR017900">
    <property type="entry name" value="4Fe4S_Fe_S_CS"/>
</dbReference>
<evidence type="ECO:0000313" key="6">
    <source>
        <dbReference type="EMBL" id="RLT79963.1"/>
    </source>
</evidence>
<feature type="domain" description="4Fe-4S ferredoxin-type" evidence="5">
    <location>
        <begin position="182"/>
        <end position="211"/>
    </location>
</feature>
<dbReference type="PROSITE" id="PS51379">
    <property type="entry name" value="4FE4S_FER_2"/>
    <property type="match status" value="2"/>
</dbReference>
<dbReference type="GO" id="GO:0006783">
    <property type="term" value="P:heme biosynthetic process"/>
    <property type="evidence" value="ECO:0007669"/>
    <property type="project" value="TreeGrafter"/>
</dbReference>
<dbReference type="GO" id="GO:0010181">
    <property type="term" value="F:FMN binding"/>
    <property type="evidence" value="ECO:0007669"/>
    <property type="project" value="InterPro"/>
</dbReference>
<dbReference type="PROSITE" id="PS00198">
    <property type="entry name" value="4FE4S_FER_1"/>
    <property type="match status" value="1"/>
</dbReference>
<evidence type="ECO:0000256" key="3">
    <source>
        <dbReference type="ARBA" id="ARBA00023014"/>
    </source>
</evidence>
<evidence type="ECO:0000259" key="5">
    <source>
        <dbReference type="PROSITE" id="PS51379"/>
    </source>
</evidence>
<dbReference type="Proteomes" id="UP000267159">
    <property type="component" value="Unassembled WGS sequence"/>
</dbReference>
<dbReference type="GO" id="GO:0070819">
    <property type="term" value="F:menaquinone-dependent protoporphyrinogen oxidase activity"/>
    <property type="evidence" value="ECO:0007669"/>
    <property type="project" value="TreeGrafter"/>
</dbReference>
<dbReference type="PANTHER" id="PTHR38030:SF2">
    <property type="entry name" value="PROTOPORPHYRINOGEN IX DEHYDROGENASE [QUINONE]"/>
    <property type="match status" value="1"/>
</dbReference>
<reference evidence="6 7" key="1">
    <citation type="submission" date="2018-09" db="EMBL/GenBank/DDBJ databases">
        <title>Murine metabolic-syndrome-specific gut microbial biobank.</title>
        <authorList>
            <person name="Liu C."/>
        </authorList>
    </citation>
    <scope>NUCLEOTIDE SEQUENCE [LARGE SCALE GENOMIC DNA]</scope>
    <source>
        <strain evidence="6 7">0.1X-D8-26</strain>
    </source>
</reference>
<keyword evidence="1" id="KW-0479">Metal-binding</keyword>
<dbReference type="RefSeq" id="WP_121766667.1">
    <property type="nucleotide sequence ID" value="NZ_RAZM01000030.1"/>
</dbReference>
<keyword evidence="3" id="KW-0411">Iron-sulfur</keyword>
<dbReference type="GO" id="GO:0046872">
    <property type="term" value="F:metal ion binding"/>
    <property type="evidence" value="ECO:0007669"/>
    <property type="project" value="UniProtKB-KW"/>
</dbReference>
<dbReference type="Pfam" id="PF13237">
    <property type="entry name" value="Fer4_10"/>
    <property type="match status" value="1"/>
</dbReference>
<dbReference type="STRING" id="1235814.GCA_000613385_00642"/>
<evidence type="ECO:0000313" key="7">
    <source>
        <dbReference type="Proteomes" id="UP000267159"/>
    </source>
</evidence>
<dbReference type="InterPro" id="IPR008254">
    <property type="entry name" value="Flavodoxin/NO_synth"/>
</dbReference>
<dbReference type="EMBL" id="RAZM01000030">
    <property type="protein sequence ID" value="RLT79963.1"/>
    <property type="molecule type" value="Genomic_DNA"/>
</dbReference>
<dbReference type="GO" id="GO:0051536">
    <property type="term" value="F:iron-sulfur cluster binding"/>
    <property type="evidence" value="ECO:0007669"/>
    <property type="project" value="UniProtKB-KW"/>
</dbReference>
<organism evidence="6 7">
    <name type="scientific">Bacteroides acidifaciens</name>
    <dbReference type="NCBI Taxonomy" id="85831"/>
    <lineage>
        <taxon>Bacteria</taxon>
        <taxon>Pseudomonadati</taxon>
        <taxon>Bacteroidota</taxon>
        <taxon>Bacteroidia</taxon>
        <taxon>Bacteroidales</taxon>
        <taxon>Bacteroidaceae</taxon>
        <taxon>Bacteroides</taxon>
    </lineage>
</organism>
<dbReference type="SUPFAM" id="SSF54862">
    <property type="entry name" value="4Fe-4S ferredoxins"/>
    <property type="match status" value="1"/>
</dbReference>
<dbReference type="Pfam" id="PF12724">
    <property type="entry name" value="Flavodoxin_5"/>
    <property type="match status" value="1"/>
</dbReference>
<proteinExistence type="predicted"/>
<comment type="caution">
    <text evidence="6">The sequence shown here is derived from an EMBL/GenBank/DDBJ whole genome shotgun (WGS) entry which is preliminary data.</text>
</comment>
<accession>A0A3L7Z1M5</accession>
<dbReference type="PANTHER" id="PTHR38030">
    <property type="entry name" value="PROTOPORPHYRINOGEN IX DEHYDROGENASE [MENAQUINONE]"/>
    <property type="match status" value="1"/>
</dbReference>
<sequence length="268" mass="30412">MKTIIFYRSSYRGNTLKIAQSMADALFAELVSIDSNPSIDLSDYDLIGFGSAINFAAHDIRLQRFVTSQNLKGKNVFIFSTRCRPFLGAYHKPLRKVVETKGGIIAGEFSCRGFDRTGPWVLMDGYNKARPDERDIFKARLYAEKLQWKLHPLVLVYRNPIAGYSDGIPIRRKDSDIVAGNKVVFLNTSTCIKCGKCINVCPMHIFSLKDTALPMDEKNCIQCRLCADNCSTFSIYIRESFLNGLRIALRESFSDKLQNSYKAEDNQR</sequence>
<name>A0A3L7Z1M5_9BACE</name>
<dbReference type="InterPro" id="IPR026816">
    <property type="entry name" value="Flavodoxin_dom"/>
</dbReference>
<evidence type="ECO:0000256" key="2">
    <source>
        <dbReference type="ARBA" id="ARBA00023004"/>
    </source>
</evidence>
<dbReference type="PROSITE" id="PS50902">
    <property type="entry name" value="FLAVODOXIN_LIKE"/>
    <property type="match status" value="1"/>
</dbReference>
<dbReference type="AlphaFoldDB" id="A0A3L7Z1M5"/>
<dbReference type="Gene3D" id="3.40.50.360">
    <property type="match status" value="1"/>
</dbReference>
<protein>
    <submittedName>
        <fullName evidence="6">(4Fe-4S)-binding protein</fullName>
    </submittedName>
</protein>